<dbReference type="InterPro" id="IPR050763">
    <property type="entry name" value="ABC_transporter_ATP-binding"/>
</dbReference>
<dbReference type="InterPro" id="IPR003593">
    <property type="entry name" value="AAA+_ATPase"/>
</dbReference>
<feature type="domain" description="ABC transporter" evidence="4">
    <location>
        <begin position="2"/>
        <end position="255"/>
    </location>
</feature>
<keyword evidence="3 5" id="KW-0067">ATP-binding</keyword>
<evidence type="ECO:0000313" key="5">
    <source>
        <dbReference type="EMBL" id="MCS4487803.1"/>
    </source>
</evidence>
<accession>A0ABT2F5R9</accession>
<organism evidence="5 6">
    <name type="scientific">Streptococcus sciuri</name>
    <dbReference type="NCBI Taxonomy" id="2973939"/>
    <lineage>
        <taxon>Bacteria</taxon>
        <taxon>Bacillati</taxon>
        <taxon>Bacillota</taxon>
        <taxon>Bacilli</taxon>
        <taxon>Lactobacillales</taxon>
        <taxon>Streptococcaceae</taxon>
        <taxon>Streptococcus</taxon>
    </lineage>
</organism>
<evidence type="ECO:0000256" key="2">
    <source>
        <dbReference type="ARBA" id="ARBA00022741"/>
    </source>
</evidence>
<dbReference type="RefSeq" id="WP_259137194.1">
    <property type="nucleotide sequence ID" value="NZ_JANUXX010000001.1"/>
</dbReference>
<protein>
    <submittedName>
        <fullName evidence="5">ATP-binding cassette domain-containing protein</fullName>
    </submittedName>
</protein>
<dbReference type="PROSITE" id="PS00211">
    <property type="entry name" value="ABC_TRANSPORTER_1"/>
    <property type="match status" value="1"/>
</dbReference>
<proteinExistence type="predicted"/>
<keyword evidence="1" id="KW-0813">Transport</keyword>
<dbReference type="Gene3D" id="3.40.50.300">
    <property type="entry name" value="P-loop containing nucleotide triphosphate hydrolases"/>
    <property type="match status" value="1"/>
</dbReference>
<keyword evidence="6" id="KW-1185">Reference proteome</keyword>
<sequence>MIQVEELTYVYKTFEKSVGFWGSLKDFWSRRYKTIAALEAIHFEIEEGECIGLLGANGAGKTTLIKLLTGILTPTSGTLSNQGYTPSLRQKDYLKSIGVVLGQKSQLIWDLPAKETLEMLKVIYEVPQKDYDERLGELCQLLSVSHKLQTPVRSLSLGERMKFELICALIHSPKMLFLDEPTIGLDINSQRTIRHFLKEINRKEKVTILLTSHYMQDIEETCQRVMVLSKGRLLDDLSIVDLKKKYGAPKEIVITFQSAIPDKLSLYKISDRSIKISETSYQSLALTLDIKDIETVTKYDSPFEDIIAALFETDRR</sequence>
<gene>
    <name evidence="5" type="ORF">NXS10_02285</name>
</gene>
<evidence type="ECO:0000259" key="4">
    <source>
        <dbReference type="PROSITE" id="PS50893"/>
    </source>
</evidence>
<dbReference type="InterPro" id="IPR003439">
    <property type="entry name" value="ABC_transporter-like_ATP-bd"/>
</dbReference>
<dbReference type="PANTHER" id="PTHR42711:SF4">
    <property type="entry name" value="ABC TRANSPORTER RELATED"/>
    <property type="match status" value="1"/>
</dbReference>
<dbReference type="Proteomes" id="UP001206548">
    <property type="component" value="Unassembled WGS sequence"/>
</dbReference>
<name>A0ABT2F5R9_9STRE</name>
<dbReference type="SMART" id="SM00382">
    <property type="entry name" value="AAA"/>
    <property type="match status" value="1"/>
</dbReference>
<reference evidence="5 6" key="1">
    <citation type="journal article" date="2023" name="Int. J. Syst. Evol. Microbiol.">
        <title>Streptococcus sciuri sp. nov., Staphylococcus marylandisciuri sp. nov. and Staphylococcus americanisciuri sp. nov., isolated from faeces of eastern grey squirrel (Sciurus carolinensis).</title>
        <authorList>
            <person name="Volokhov D.V."/>
            <person name="Zagorodnyaya T.A."/>
            <person name="Furtak V.A."/>
            <person name="Nattanmai G."/>
            <person name="Randall L."/>
            <person name="Jose S."/>
            <person name="Gao Y."/>
            <person name="Eisenberg T."/>
            <person name="Delmonte P."/>
            <person name="Blom J."/>
            <person name="Mitchell K.K."/>
        </authorList>
    </citation>
    <scope>NUCLEOTIDE SEQUENCE [LARGE SCALE GENOMIC DNA]</scope>
    <source>
        <strain evidence="5 6">SQ9-PEA</strain>
    </source>
</reference>
<dbReference type="InterPro" id="IPR017871">
    <property type="entry name" value="ABC_transporter-like_CS"/>
</dbReference>
<dbReference type="InterPro" id="IPR027417">
    <property type="entry name" value="P-loop_NTPase"/>
</dbReference>
<evidence type="ECO:0000313" key="6">
    <source>
        <dbReference type="Proteomes" id="UP001206548"/>
    </source>
</evidence>
<evidence type="ECO:0000256" key="1">
    <source>
        <dbReference type="ARBA" id="ARBA00022448"/>
    </source>
</evidence>
<evidence type="ECO:0000256" key="3">
    <source>
        <dbReference type="ARBA" id="ARBA00022840"/>
    </source>
</evidence>
<dbReference type="PANTHER" id="PTHR42711">
    <property type="entry name" value="ABC TRANSPORTER ATP-BINDING PROTEIN"/>
    <property type="match status" value="1"/>
</dbReference>
<comment type="caution">
    <text evidence="5">The sequence shown here is derived from an EMBL/GenBank/DDBJ whole genome shotgun (WGS) entry which is preliminary data.</text>
</comment>
<dbReference type="Pfam" id="PF00005">
    <property type="entry name" value="ABC_tran"/>
    <property type="match status" value="1"/>
</dbReference>
<dbReference type="PROSITE" id="PS50893">
    <property type="entry name" value="ABC_TRANSPORTER_2"/>
    <property type="match status" value="1"/>
</dbReference>
<dbReference type="EMBL" id="JANUXX010000001">
    <property type="protein sequence ID" value="MCS4487803.1"/>
    <property type="molecule type" value="Genomic_DNA"/>
</dbReference>
<keyword evidence="2" id="KW-0547">Nucleotide-binding</keyword>
<dbReference type="GO" id="GO:0005524">
    <property type="term" value="F:ATP binding"/>
    <property type="evidence" value="ECO:0007669"/>
    <property type="project" value="UniProtKB-KW"/>
</dbReference>
<dbReference type="SUPFAM" id="SSF52540">
    <property type="entry name" value="P-loop containing nucleoside triphosphate hydrolases"/>
    <property type="match status" value="1"/>
</dbReference>